<evidence type="ECO:0000256" key="5">
    <source>
        <dbReference type="ARBA" id="ARBA00022679"/>
    </source>
</evidence>
<dbReference type="InterPro" id="IPR014776">
    <property type="entry name" value="4pyrrole_Mease_sub2"/>
</dbReference>
<accession>A0A6H1WQP1</accession>
<proteinExistence type="inferred from homology"/>
<evidence type="ECO:0000259" key="8">
    <source>
        <dbReference type="Pfam" id="PF00590"/>
    </source>
</evidence>
<dbReference type="EC" id="2.1.1.130" evidence="9"/>
<comment type="similarity">
    <text evidence="2 7">Belongs to the precorrin methyltransferase family.</text>
</comment>
<dbReference type="UniPathway" id="UPA00148"/>
<dbReference type="Proteomes" id="UP000501253">
    <property type="component" value="Chromosome"/>
</dbReference>
<dbReference type="EMBL" id="CP042909">
    <property type="protein sequence ID" value="QJA05503.1"/>
    <property type="molecule type" value="Genomic_DNA"/>
</dbReference>
<evidence type="ECO:0000256" key="1">
    <source>
        <dbReference type="ARBA" id="ARBA00004953"/>
    </source>
</evidence>
<keyword evidence="10" id="KW-1185">Reference proteome</keyword>
<dbReference type="InterPro" id="IPR000878">
    <property type="entry name" value="4pyrrol_Mease"/>
</dbReference>
<keyword evidence="3" id="KW-0169">Cobalamin biosynthesis</keyword>
<evidence type="ECO:0000313" key="10">
    <source>
        <dbReference type="Proteomes" id="UP000501253"/>
    </source>
</evidence>
<evidence type="ECO:0000313" key="9">
    <source>
        <dbReference type="EMBL" id="QJA05503.1"/>
    </source>
</evidence>
<evidence type="ECO:0000256" key="3">
    <source>
        <dbReference type="ARBA" id="ARBA00022573"/>
    </source>
</evidence>
<dbReference type="InterPro" id="IPR014777">
    <property type="entry name" value="4pyrrole_Mease_sub1"/>
</dbReference>
<dbReference type="Pfam" id="PF00590">
    <property type="entry name" value="TP_methylase"/>
    <property type="match status" value="1"/>
</dbReference>
<comment type="pathway">
    <text evidence="1">Cofactor biosynthesis; adenosylcobalamin biosynthesis.</text>
</comment>
<dbReference type="InterPro" id="IPR035996">
    <property type="entry name" value="4pyrrol_Methylase_sf"/>
</dbReference>
<gene>
    <name evidence="9" type="primary">cobI</name>
    <name evidence="9" type="ORF">FVE67_01260</name>
</gene>
<evidence type="ECO:0000256" key="7">
    <source>
        <dbReference type="PIRNR" id="PIRNR036427"/>
    </source>
</evidence>
<dbReference type="NCBIfam" id="TIGR01467">
    <property type="entry name" value="cobI_cbiL"/>
    <property type="match status" value="1"/>
</dbReference>
<sequence>MTEEGALRLYGVGVGPGDPELLTLKALRVLQEAVHIFVASSSKNDYSLALRVVEGYLPAGVPVERLSFPMTRERARLEEAWEKNARRVAEVLREKGSAVFLTLGDPALFSTFGHLARAVRERVPEVEIEMVPGITAAQAAAARLGVILAEGEGAFLIASALAAEGVLRKLLRETSSLALYKVYRRTPEILRLLEEEGRLSETRAVSLCGLPEEKVYQDPRDLSHSRPPYFTLLLVGGKSLTE</sequence>
<dbReference type="GO" id="GO:0009236">
    <property type="term" value="P:cobalamin biosynthetic process"/>
    <property type="evidence" value="ECO:0007669"/>
    <property type="project" value="UniProtKB-UniRule"/>
</dbReference>
<dbReference type="GO" id="GO:0032259">
    <property type="term" value="P:methylation"/>
    <property type="evidence" value="ECO:0007669"/>
    <property type="project" value="UniProtKB-KW"/>
</dbReference>
<dbReference type="Gene3D" id="3.40.1010.10">
    <property type="entry name" value="Cobalt-precorrin-4 Transmethylase, Domain 1"/>
    <property type="match status" value="1"/>
</dbReference>
<dbReference type="AlphaFoldDB" id="A0A6H1WQP1"/>
<evidence type="ECO:0000256" key="6">
    <source>
        <dbReference type="ARBA" id="ARBA00022691"/>
    </source>
</evidence>
<organism evidence="9 10">
    <name type="scientific">Thermosulfurimonas marina</name>
    <dbReference type="NCBI Taxonomy" id="2047767"/>
    <lineage>
        <taxon>Bacteria</taxon>
        <taxon>Pseudomonadati</taxon>
        <taxon>Thermodesulfobacteriota</taxon>
        <taxon>Thermodesulfobacteria</taxon>
        <taxon>Thermodesulfobacteriales</taxon>
        <taxon>Thermodesulfobacteriaceae</taxon>
        <taxon>Thermosulfurimonas</taxon>
    </lineage>
</organism>
<evidence type="ECO:0000256" key="4">
    <source>
        <dbReference type="ARBA" id="ARBA00022603"/>
    </source>
</evidence>
<dbReference type="PIRSF" id="PIRSF036427">
    <property type="entry name" value="Precrrn-2_mtase"/>
    <property type="match status" value="1"/>
</dbReference>
<dbReference type="CDD" id="cd11645">
    <property type="entry name" value="Precorrin_2_C20_MT"/>
    <property type="match status" value="1"/>
</dbReference>
<dbReference type="GO" id="GO:0030788">
    <property type="term" value="F:precorrin-2 C20-methyltransferase activity"/>
    <property type="evidence" value="ECO:0007669"/>
    <property type="project" value="UniProtKB-EC"/>
</dbReference>
<dbReference type="SUPFAM" id="SSF53790">
    <property type="entry name" value="Tetrapyrrole methylase"/>
    <property type="match status" value="1"/>
</dbReference>
<evidence type="ECO:0000256" key="2">
    <source>
        <dbReference type="ARBA" id="ARBA00005879"/>
    </source>
</evidence>
<protein>
    <submittedName>
        <fullName evidence="9">Precorrin-2 C(20)-methyltransferase</fullName>
        <ecNumber evidence="9">2.1.1.130</ecNumber>
    </submittedName>
</protein>
<dbReference type="InterPro" id="IPR006364">
    <property type="entry name" value="CobI/CbiL/CobIJ_dom"/>
</dbReference>
<reference evidence="9 10" key="1">
    <citation type="submission" date="2019-08" db="EMBL/GenBank/DDBJ databases">
        <title>Complete genome sequence of Thermosulfurimonas marina SU872T, an anaerobic thermophilic chemolithoautotrophic bacterium isolated from a shallow marine hydrothermal vent.</title>
        <authorList>
            <person name="Allioux M."/>
            <person name="Jebbar M."/>
            <person name="Slobodkina G."/>
            <person name="Slobodkin A."/>
            <person name="Moalic Y."/>
            <person name="Frolova A."/>
            <person name="Shao Z."/>
            <person name="Alain K."/>
        </authorList>
    </citation>
    <scope>NUCLEOTIDE SEQUENCE [LARGE SCALE GENOMIC DNA]</scope>
    <source>
        <strain evidence="9 10">SU872</strain>
    </source>
</reference>
<keyword evidence="6" id="KW-0949">S-adenosyl-L-methionine</keyword>
<dbReference type="PANTHER" id="PTHR43467">
    <property type="entry name" value="COBALT-PRECORRIN-2 C(20)-METHYLTRANSFERASE"/>
    <property type="match status" value="1"/>
</dbReference>
<keyword evidence="4 9" id="KW-0489">Methyltransferase</keyword>
<feature type="domain" description="Tetrapyrrole methylase" evidence="8">
    <location>
        <begin position="8"/>
        <end position="219"/>
    </location>
</feature>
<name>A0A6H1WQP1_9BACT</name>
<dbReference type="KEGG" id="tmai:FVE67_01260"/>
<dbReference type="PANTHER" id="PTHR43467:SF2">
    <property type="entry name" value="COBALT-PRECORRIN-2 C(20)-METHYLTRANSFERASE"/>
    <property type="match status" value="1"/>
</dbReference>
<dbReference type="InterPro" id="IPR012382">
    <property type="entry name" value="CobI/CbiL"/>
</dbReference>
<dbReference type="Gene3D" id="3.30.950.10">
    <property type="entry name" value="Methyltransferase, Cobalt-precorrin-4 Transmethylase, Domain 2"/>
    <property type="match status" value="1"/>
</dbReference>
<keyword evidence="5 9" id="KW-0808">Transferase</keyword>